<dbReference type="Pfam" id="PF01743">
    <property type="entry name" value="PolyA_pol"/>
    <property type="match status" value="1"/>
</dbReference>
<proteinExistence type="inferred from homology"/>
<evidence type="ECO:0000313" key="10">
    <source>
        <dbReference type="EMBL" id="OHA24696.1"/>
    </source>
</evidence>
<dbReference type="InterPro" id="IPR006674">
    <property type="entry name" value="HD_domain"/>
</dbReference>
<dbReference type="PANTHER" id="PTHR46173">
    <property type="entry name" value="CCA TRNA NUCLEOTIDYLTRANSFERASE 1, MITOCHONDRIAL"/>
    <property type="match status" value="1"/>
</dbReference>
<comment type="similarity">
    <text evidence="8">Belongs to the tRNA nucleotidyltransferase/poly(A) polymerase family.</text>
</comment>
<dbReference type="InterPro" id="IPR002646">
    <property type="entry name" value="PolA_pol_head_dom"/>
</dbReference>
<dbReference type="SUPFAM" id="SSF81891">
    <property type="entry name" value="Poly A polymerase C-terminal region-like"/>
    <property type="match status" value="1"/>
</dbReference>
<evidence type="ECO:0000313" key="11">
    <source>
        <dbReference type="Proteomes" id="UP000178413"/>
    </source>
</evidence>
<evidence type="ECO:0000256" key="2">
    <source>
        <dbReference type="ARBA" id="ARBA00022679"/>
    </source>
</evidence>
<comment type="cofactor">
    <cofactor evidence="1">
        <name>Mg(2+)</name>
        <dbReference type="ChEBI" id="CHEBI:18420"/>
    </cofactor>
</comment>
<keyword evidence="5" id="KW-0479">Metal-binding</keyword>
<evidence type="ECO:0000256" key="6">
    <source>
        <dbReference type="ARBA" id="ARBA00022741"/>
    </source>
</evidence>
<dbReference type="AlphaFoldDB" id="A0A1G2MLG2"/>
<dbReference type="InterPro" id="IPR032828">
    <property type="entry name" value="PolyA_RNA-bd"/>
</dbReference>
<evidence type="ECO:0000256" key="3">
    <source>
        <dbReference type="ARBA" id="ARBA00022694"/>
    </source>
</evidence>
<evidence type="ECO:0000259" key="9">
    <source>
        <dbReference type="PROSITE" id="PS51831"/>
    </source>
</evidence>
<dbReference type="NCBIfam" id="TIGR00277">
    <property type="entry name" value="HDIG"/>
    <property type="match status" value="1"/>
</dbReference>
<keyword evidence="2 8" id="KW-0808">Transferase</keyword>
<evidence type="ECO:0000256" key="7">
    <source>
        <dbReference type="ARBA" id="ARBA00022842"/>
    </source>
</evidence>
<dbReference type="Pfam" id="PF12627">
    <property type="entry name" value="PolyA_pol_RNAbd"/>
    <property type="match status" value="1"/>
</dbReference>
<dbReference type="Pfam" id="PF01966">
    <property type="entry name" value="HD"/>
    <property type="match status" value="1"/>
</dbReference>
<name>A0A1G2MLG2_9BACT</name>
<evidence type="ECO:0000256" key="5">
    <source>
        <dbReference type="ARBA" id="ARBA00022723"/>
    </source>
</evidence>
<dbReference type="Gene3D" id="1.10.3090.10">
    <property type="entry name" value="cca-adding enzyme, domain 2"/>
    <property type="match status" value="1"/>
</dbReference>
<dbReference type="InterPro" id="IPR003607">
    <property type="entry name" value="HD/PDEase_dom"/>
</dbReference>
<keyword evidence="8" id="KW-0694">RNA-binding</keyword>
<dbReference type="PANTHER" id="PTHR46173:SF1">
    <property type="entry name" value="CCA TRNA NUCLEOTIDYLTRANSFERASE 1, MITOCHONDRIAL"/>
    <property type="match status" value="1"/>
</dbReference>
<organism evidence="10 11">
    <name type="scientific">Candidatus Taylorbacteria bacterium RIFCSPHIGHO2_02_FULL_44_12</name>
    <dbReference type="NCBI Taxonomy" id="1802308"/>
    <lineage>
        <taxon>Bacteria</taxon>
        <taxon>Candidatus Tayloriibacteriota</taxon>
    </lineage>
</organism>
<evidence type="ECO:0000256" key="4">
    <source>
        <dbReference type="ARBA" id="ARBA00022695"/>
    </source>
</evidence>
<gene>
    <name evidence="10" type="ORF">A3D50_00370</name>
</gene>
<feature type="domain" description="HD" evidence="9">
    <location>
        <begin position="256"/>
        <end position="378"/>
    </location>
</feature>
<keyword evidence="4" id="KW-0548">Nucleotidyltransferase</keyword>
<dbReference type="PROSITE" id="PS51257">
    <property type="entry name" value="PROKAR_LIPOPROTEIN"/>
    <property type="match status" value="1"/>
</dbReference>
<accession>A0A1G2MLG2</accession>
<evidence type="ECO:0000256" key="1">
    <source>
        <dbReference type="ARBA" id="ARBA00001946"/>
    </source>
</evidence>
<dbReference type="Gene3D" id="3.30.460.10">
    <property type="entry name" value="Beta Polymerase, domain 2"/>
    <property type="match status" value="1"/>
</dbReference>
<dbReference type="CDD" id="cd00077">
    <property type="entry name" value="HDc"/>
    <property type="match status" value="1"/>
</dbReference>
<dbReference type="STRING" id="1802308.A3D50_00370"/>
<dbReference type="GO" id="GO:0008033">
    <property type="term" value="P:tRNA processing"/>
    <property type="evidence" value="ECO:0007669"/>
    <property type="project" value="UniProtKB-KW"/>
</dbReference>
<dbReference type="InterPro" id="IPR043519">
    <property type="entry name" value="NT_sf"/>
</dbReference>
<keyword evidence="7" id="KW-0460">Magnesium</keyword>
<dbReference type="GO" id="GO:0046872">
    <property type="term" value="F:metal ion binding"/>
    <property type="evidence" value="ECO:0007669"/>
    <property type="project" value="UniProtKB-KW"/>
</dbReference>
<sequence length="493" mass="56787">MAQKSPIPGEVVNVVEILEKAGFQAYLVGGCVRDLLLGRNPKDWDVTTNARPENIQELFPKTVYENTYGTVSVINEFSNDPTLKNIEVTPYRLESQYSDHRHPDKVAFSETLEEDLKRRDLIINAMAISLSHGAIKDIIDPYGGMADIKDKSIRTVGDPSDRFREDALRMIRAIRLAVELDYTIHNDTFTAIKNHSTLIKNISAERVRDEFTKIIMSPIPKKGIELLHDSGILSHIIPELEKGIGIEQNQAHAYDVWEHLLRSLQHAADKKYPIETRLAALFHDISKPETRKFSRETNQYTFYGHEVLGSRETKKILERLKFPQIIVQKVTKLVRWHMFFSDTETITLSAVRRMIVNVGKDKIWDLINVRICDRIGTGRPKENPYRLRKYKSMIEEALRDPISVSMLKIDGKRIMEVCSVTPGPKIGYILHTLFEEVLNDPNINTQEYLEKRSKELILLPETELKKLGTVGVERKKSEEEKELVKIRSKHWVK</sequence>
<dbReference type="GO" id="GO:0016779">
    <property type="term" value="F:nucleotidyltransferase activity"/>
    <property type="evidence" value="ECO:0007669"/>
    <property type="project" value="UniProtKB-KW"/>
</dbReference>
<protein>
    <recommendedName>
        <fullName evidence="9">HD domain-containing protein</fullName>
    </recommendedName>
</protein>
<comment type="caution">
    <text evidence="10">The sequence shown here is derived from an EMBL/GenBank/DDBJ whole genome shotgun (WGS) entry which is preliminary data.</text>
</comment>
<dbReference type="PROSITE" id="PS51831">
    <property type="entry name" value="HD"/>
    <property type="match status" value="1"/>
</dbReference>
<evidence type="ECO:0000256" key="8">
    <source>
        <dbReference type="RuleBase" id="RU003953"/>
    </source>
</evidence>
<dbReference type="Gene3D" id="1.10.246.80">
    <property type="match status" value="1"/>
</dbReference>
<dbReference type="Proteomes" id="UP000178413">
    <property type="component" value="Unassembled WGS sequence"/>
</dbReference>
<dbReference type="InterPro" id="IPR050264">
    <property type="entry name" value="Bact_CCA-adding_enz_type3_sf"/>
</dbReference>
<keyword evidence="6" id="KW-0547">Nucleotide-binding</keyword>
<reference evidence="10 11" key="1">
    <citation type="journal article" date="2016" name="Nat. Commun.">
        <title>Thousands of microbial genomes shed light on interconnected biogeochemical processes in an aquifer system.</title>
        <authorList>
            <person name="Anantharaman K."/>
            <person name="Brown C.T."/>
            <person name="Hug L.A."/>
            <person name="Sharon I."/>
            <person name="Castelle C.J."/>
            <person name="Probst A.J."/>
            <person name="Thomas B.C."/>
            <person name="Singh A."/>
            <person name="Wilkins M.J."/>
            <person name="Karaoz U."/>
            <person name="Brodie E.L."/>
            <person name="Williams K.H."/>
            <person name="Hubbard S.S."/>
            <person name="Banfield J.F."/>
        </authorList>
    </citation>
    <scope>NUCLEOTIDE SEQUENCE [LARGE SCALE GENOMIC DNA]</scope>
</reference>
<dbReference type="GO" id="GO:0000166">
    <property type="term" value="F:nucleotide binding"/>
    <property type="evidence" value="ECO:0007669"/>
    <property type="project" value="UniProtKB-KW"/>
</dbReference>
<dbReference type="InterPro" id="IPR006675">
    <property type="entry name" value="HDIG_dom"/>
</dbReference>
<keyword evidence="3" id="KW-0819">tRNA processing</keyword>
<dbReference type="GO" id="GO:0000049">
    <property type="term" value="F:tRNA binding"/>
    <property type="evidence" value="ECO:0007669"/>
    <property type="project" value="TreeGrafter"/>
</dbReference>
<dbReference type="EMBL" id="MHRM01000001">
    <property type="protein sequence ID" value="OHA24696.1"/>
    <property type="molecule type" value="Genomic_DNA"/>
</dbReference>
<dbReference type="CDD" id="cd05398">
    <property type="entry name" value="NT_ClassII-CCAase"/>
    <property type="match status" value="1"/>
</dbReference>
<dbReference type="SUPFAM" id="SSF81301">
    <property type="entry name" value="Nucleotidyltransferase"/>
    <property type="match status" value="1"/>
</dbReference>